<dbReference type="Pfam" id="PF13561">
    <property type="entry name" value="adh_short_C2"/>
    <property type="match status" value="1"/>
</dbReference>
<evidence type="ECO:0000313" key="2">
    <source>
        <dbReference type="EMBL" id="CAB4828853.1"/>
    </source>
</evidence>
<dbReference type="InterPro" id="IPR002347">
    <property type="entry name" value="SDR_fam"/>
</dbReference>
<dbReference type="EMBL" id="CAFBOG010000341">
    <property type="protein sequence ID" value="CAB5002660.1"/>
    <property type="molecule type" value="Genomic_DNA"/>
</dbReference>
<sequence>MMERFANKVVLITGAASGIGRATAERLALEGATLALVDMNSDGLDQTVQTCRGSGAEVLSLVGDISSEPSVAEIIESTVNEFGRIDVLCNIAGILQFKDFRLTTLDDWNKIIGVNLTGTFLMCRDALPHLLESQGNIVNMSSTASLGGHPWTGPYSASKGGIQAMSLGIAVEFGKMGVRCNCVAPGSILTPIQDAFELPEGADPKLLHRIMPLDKMRGPEQIASAVAYLGSEDAAHVNGTVLKVDGGTLA</sequence>
<dbReference type="FunFam" id="3.40.50.720:FF:000084">
    <property type="entry name" value="Short-chain dehydrogenase reductase"/>
    <property type="match status" value="1"/>
</dbReference>
<evidence type="ECO:0000313" key="3">
    <source>
        <dbReference type="EMBL" id="CAB5002660.1"/>
    </source>
</evidence>
<organism evidence="3">
    <name type="scientific">freshwater metagenome</name>
    <dbReference type="NCBI Taxonomy" id="449393"/>
    <lineage>
        <taxon>unclassified sequences</taxon>
        <taxon>metagenomes</taxon>
        <taxon>ecological metagenomes</taxon>
    </lineage>
</organism>
<dbReference type="InterPro" id="IPR036291">
    <property type="entry name" value="NAD(P)-bd_dom_sf"/>
</dbReference>
<accession>A0A6J7PAV5</accession>
<dbReference type="PANTHER" id="PTHR43975">
    <property type="entry name" value="ZGC:101858"/>
    <property type="match status" value="1"/>
</dbReference>
<feature type="domain" description="Ketoreductase" evidence="1">
    <location>
        <begin position="8"/>
        <end position="172"/>
    </location>
</feature>
<dbReference type="PROSITE" id="PS00061">
    <property type="entry name" value="ADH_SHORT"/>
    <property type="match status" value="1"/>
</dbReference>
<dbReference type="InterPro" id="IPR020904">
    <property type="entry name" value="Sc_DH/Rdtase_CS"/>
</dbReference>
<dbReference type="InterPro" id="IPR057326">
    <property type="entry name" value="KR_dom"/>
</dbReference>
<dbReference type="EMBL" id="CAFAAQ010000336">
    <property type="protein sequence ID" value="CAB4828853.1"/>
    <property type="molecule type" value="Genomic_DNA"/>
</dbReference>
<dbReference type="SMART" id="SM00822">
    <property type="entry name" value="PKS_KR"/>
    <property type="match status" value="1"/>
</dbReference>
<dbReference type="PANTHER" id="PTHR43975:SF2">
    <property type="entry name" value="EG:BACR7A4.14 PROTEIN-RELATED"/>
    <property type="match status" value="1"/>
</dbReference>
<name>A0A6J7PAV5_9ZZZZ</name>
<dbReference type="Gene3D" id="3.40.50.720">
    <property type="entry name" value="NAD(P)-binding Rossmann-like Domain"/>
    <property type="match status" value="1"/>
</dbReference>
<dbReference type="PRINTS" id="PR00081">
    <property type="entry name" value="GDHRDH"/>
</dbReference>
<reference evidence="3" key="1">
    <citation type="submission" date="2020-05" db="EMBL/GenBank/DDBJ databases">
        <authorList>
            <person name="Chiriac C."/>
            <person name="Salcher M."/>
            <person name="Ghai R."/>
            <person name="Kavagutti S V."/>
        </authorList>
    </citation>
    <scope>NUCLEOTIDE SEQUENCE</scope>
</reference>
<protein>
    <submittedName>
        <fullName evidence="3">Unannotated protein</fullName>
    </submittedName>
</protein>
<dbReference type="AlphaFoldDB" id="A0A6J7PAV5"/>
<gene>
    <name evidence="2" type="ORF">UFOPK3046_02220</name>
    <name evidence="3" type="ORF">UFOPK3914_02238</name>
</gene>
<evidence type="ECO:0000259" key="1">
    <source>
        <dbReference type="SMART" id="SM00822"/>
    </source>
</evidence>
<dbReference type="SUPFAM" id="SSF51735">
    <property type="entry name" value="NAD(P)-binding Rossmann-fold domains"/>
    <property type="match status" value="1"/>
</dbReference>
<proteinExistence type="predicted"/>
<dbReference type="CDD" id="cd05233">
    <property type="entry name" value="SDR_c"/>
    <property type="match status" value="1"/>
</dbReference>
<dbReference type="PRINTS" id="PR00080">
    <property type="entry name" value="SDRFAMILY"/>
</dbReference>